<evidence type="ECO:0000313" key="10">
    <source>
        <dbReference type="Proteomes" id="UP001497623"/>
    </source>
</evidence>
<evidence type="ECO:0000256" key="2">
    <source>
        <dbReference type="ARBA" id="ARBA00022737"/>
    </source>
</evidence>
<evidence type="ECO:0000259" key="8">
    <source>
        <dbReference type="PROSITE" id="PS50157"/>
    </source>
</evidence>
<dbReference type="PANTHER" id="PTHR24393:SF34">
    <property type="entry name" value="PR_SET DOMAIN 13"/>
    <property type="match status" value="1"/>
</dbReference>
<dbReference type="PROSITE" id="PS00028">
    <property type="entry name" value="ZINC_FINGER_C2H2_1"/>
    <property type="match status" value="1"/>
</dbReference>
<evidence type="ECO:0000256" key="1">
    <source>
        <dbReference type="ARBA" id="ARBA00022723"/>
    </source>
</evidence>
<dbReference type="InterPro" id="IPR036236">
    <property type="entry name" value="Znf_C2H2_sf"/>
</dbReference>
<gene>
    <name evidence="9" type="ORF">MNOR_LOCUS20114</name>
</gene>
<keyword evidence="10" id="KW-1185">Reference proteome</keyword>
<dbReference type="InterPro" id="IPR013087">
    <property type="entry name" value="Znf_C2H2_type"/>
</dbReference>
<dbReference type="Gene3D" id="3.30.160.60">
    <property type="entry name" value="Classic Zinc Finger"/>
    <property type="match status" value="2"/>
</dbReference>
<dbReference type="GO" id="GO:0008270">
    <property type="term" value="F:zinc ion binding"/>
    <property type="evidence" value="ECO:0007669"/>
    <property type="project" value="UniProtKB-KW"/>
</dbReference>
<evidence type="ECO:0000256" key="3">
    <source>
        <dbReference type="ARBA" id="ARBA00022771"/>
    </source>
</evidence>
<dbReference type="PANTHER" id="PTHR24393">
    <property type="entry name" value="ZINC FINGER PROTEIN"/>
    <property type="match status" value="1"/>
</dbReference>
<comment type="caution">
    <text evidence="9">The sequence shown here is derived from an EMBL/GenBank/DDBJ whole genome shotgun (WGS) entry which is preliminary data.</text>
</comment>
<proteinExistence type="predicted"/>
<dbReference type="GO" id="GO:0001228">
    <property type="term" value="F:DNA-binding transcription activator activity, RNA polymerase II-specific"/>
    <property type="evidence" value="ECO:0007669"/>
    <property type="project" value="TreeGrafter"/>
</dbReference>
<dbReference type="GO" id="GO:0005634">
    <property type="term" value="C:nucleus"/>
    <property type="evidence" value="ECO:0007669"/>
    <property type="project" value="TreeGrafter"/>
</dbReference>
<keyword evidence="1" id="KW-0479">Metal-binding</keyword>
<dbReference type="GO" id="GO:0000978">
    <property type="term" value="F:RNA polymerase II cis-regulatory region sequence-specific DNA binding"/>
    <property type="evidence" value="ECO:0007669"/>
    <property type="project" value="TreeGrafter"/>
</dbReference>
<name>A0AAV2R5F3_MEGNR</name>
<dbReference type="SMART" id="SM00355">
    <property type="entry name" value="ZnF_C2H2"/>
    <property type="match status" value="2"/>
</dbReference>
<feature type="region of interest" description="Disordered" evidence="7">
    <location>
        <begin position="56"/>
        <end position="98"/>
    </location>
</feature>
<keyword evidence="3 6" id="KW-0863">Zinc-finger</keyword>
<evidence type="ECO:0000256" key="6">
    <source>
        <dbReference type="PROSITE-ProRule" id="PRU00042"/>
    </source>
</evidence>
<feature type="domain" description="C2H2-type" evidence="8">
    <location>
        <begin position="136"/>
        <end position="163"/>
    </location>
</feature>
<dbReference type="Proteomes" id="UP001497623">
    <property type="component" value="Unassembled WGS sequence"/>
</dbReference>
<keyword evidence="5" id="KW-0539">Nucleus</keyword>
<feature type="region of interest" description="Disordered" evidence="7">
    <location>
        <begin position="230"/>
        <end position="253"/>
    </location>
</feature>
<feature type="compositionally biased region" description="Polar residues" evidence="7">
    <location>
        <begin position="230"/>
        <end position="240"/>
    </location>
</feature>
<reference evidence="9 10" key="1">
    <citation type="submission" date="2024-05" db="EMBL/GenBank/DDBJ databases">
        <authorList>
            <person name="Wallberg A."/>
        </authorList>
    </citation>
    <scope>NUCLEOTIDE SEQUENCE [LARGE SCALE GENOMIC DNA]</scope>
</reference>
<feature type="region of interest" description="Disordered" evidence="7">
    <location>
        <begin position="1"/>
        <end position="28"/>
    </location>
</feature>
<dbReference type="SUPFAM" id="SSF57667">
    <property type="entry name" value="beta-beta-alpha zinc fingers"/>
    <property type="match status" value="1"/>
</dbReference>
<evidence type="ECO:0000256" key="7">
    <source>
        <dbReference type="SAM" id="MobiDB-lite"/>
    </source>
</evidence>
<evidence type="ECO:0000313" key="9">
    <source>
        <dbReference type="EMBL" id="CAL4113403.1"/>
    </source>
</evidence>
<evidence type="ECO:0000256" key="5">
    <source>
        <dbReference type="ARBA" id="ARBA00023242"/>
    </source>
</evidence>
<organism evidence="9 10">
    <name type="scientific">Meganyctiphanes norvegica</name>
    <name type="common">Northern krill</name>
    <name type="synonym">Thysanopoda norvegica</name>
    <dbReference type="NCBI Taxonomy" id="48144"/>
    <lineage>
        <taxon>Eukaryota</taxon>
        <taxon>Metazoa</taxon>
        <taxon>Ecdysozoa</taxon>
        <taxon>Arthropoda</taxon>
        <taxon>Crustacea</taxon>
        <taxon>Multicrustacea</taxon>
        <taxon>Malacostraca</taxon>
        <taxon>Eumalacostraca</taxon>
        <taxon>Eucarida</taxon>
        <taxon>Euphausiacea</taxon>
        <taxon>Euphausiidae</taxon>
        <taxon>Meganyctiphanes</taxon>
    </lineage>
</organism>
<dbReference type="PROSITE" id="PS50157">
    <property type="entry name" value="ZINC_FINGER_C2H2_2"/>
    <property type="match status" value="1"/>
</dbReference>
<feature type="compositionally biased region" description="Polar residues" evidence="7">
    <location>
        <begin position="72"/>
        <end position="86"/>
    </location>
</feature>
<keyword evidence="4" id="KW-0862">Zinc</keyword>
<dbReference type="AlphaFoldDB" id="A0AAV2R5F3"/>
<protein>
    <recommendedName>
        <fullName evidence="8">C2H2-type domain-containing protein</fullName>
    </recommendedName>
</protein>
<dbReference type="FunFam" id="3.30.160.60:FF:001818">
    <property type="entry name" value="GDNF-inducible zinc finger protein 1 isoform X1"/>
    <property type="match status" value="1"/>
</dbReference>
<sequence length="253" mass="28353">SLFEDPQYLTAEDQSCEDISSRGSRAGKEKVELIEDDLDHNFSDILNEESMITEFQPPQRGNLDPWEGGHGLSSNNEIPIDTSNTSHHPRQHQQKAAAAAAAAAVTLGLLQSATGGLQHQHEGLYLQGDEIIPREYVCSFCERSFSHRTNLQAHERIHTGEKPFHCLYCSYQTALKGNLKMHTISRHKIDWKSIKHLVKPQPSVDMHNHQQQQQQQELVLSGSLINSMSEDGSLGQGLQENENEILVSKGEKQ</sequence>
<feature type="non-terminal residue" evidence="9">
    <location>
        <position position="1"/>
    </location>
</feature>
<accession>A0AAV2R5F3</accession>
<evidence type="ECO:0000256" key="4">
    <source>
        <dbReference type="ARBA" id="ARBA00022833"/>
    </source>
</evidence>
<keyword evidence="2" id="KW-0677">Repeat</keyword>
<dbReference type="EMBL" id="CAXKWB010015341">
    <property type="protein sequence ID" value="CAL4113403.1"/>
    <property type="molecule type" value="Genomic_DNA"/>
</dbReference>